<name>A0A6J4TFN5_9ACTN</name>
<protein>
    <recommendedName>
        <fullName evidence="4">Transmembrane protein (PGPGW)</fullName>
    </recommendedName>
</protein>
<evidence type="ECO:0000256" key="2">
    <source>
        <dbReference type="SAM" id="Phobius"/>
    </source>
</evidence>
<keyword evidence="2" id="KW-1133">Transmembrane helix</keyword>
<evidence type="ECO:0000256" key="1">
    <source>
        <dbReference type="SAM" id="MobiDB-lite"/>
    </source>
</evidence>
<feature type="transmembrane region" description="Helical" evidence="2">
    <location>
        <begin position="79"/>
        <end position="100"/>
    </location>
</feature>
<feature type="region of interest" description="Disordered" evidence="1">
    <location>
        <begin position="1"/>
        <end position="40"/>
    </location>
</feature>
<dbReference type="InterPro" id="IPR019099">
    <property type="entry name" value="Uncharacterised_PGPGW_TM"/>
</dbReference>
<evidence type="ECO:0000313" key="3">
    <source>
        <dbReference type="EMBL" id="CAA9522089.1"/>
    </source>
</evidence>
<feature type="transmembrane region" description="Helical" evidence="2">
    <location>
        <begin position="51"/>
        <end position="73"/>
    </location>
</feature>
<gene>
    <name evidence="3" type="ORF">AVDCRST_MAG45-2566</name>
</gene>
<accession>A0A6J4TFN5</accession>
<feature type="transmembrane region" description="Helical" evidence="2">
    <location>
        <begin position="121"/>
        <end position="140"/>
    </location>
</feature>
<organism evidence="3">
    <name type="scientific">uncultured Solirubrobacterales bacterium</name>
    <dbReference type="NCBI Taxonomy" id="768556"/>
    <lineage>
        <taxon>Bacteria</taxon>
        <taxon>Bacillati</taxon>
        <taxon>Actinomycetota</taxon>
        <taxon>Thermoleophilia</taxon>
        <taxon>Solirubrobacterales</taxon>
        <taxon>environmental samples</taxon>
    </lineage>
</organism>
<proteinExistence type="predicted"/>
<keyword evidence="2" id="KW-0812">Transmembrane</keyword>
<dbReference type="Pfam" id="PF09656">
    <property type="entry name" value="PGPGW"/>
    <property type="match status" value="1"/>
</dbReference>
<reference evidence="3" key="1">
    <citation type="submission" date="2020-02" db="EMBL/GenBank/DDBJ databases">
        <authorList>
            <person name="Meier V. D."/>
        </authorList>
    </citation>
    <scope>NUCLEOTIDE SEQUENCE</scope>
    <source>
        <strain evidence="3">AVDCRST_MAG45</strain>
    </source>
</reference>
<evidence type="ECO:0008006" key="4">
    <source>
        <dbReference type="Google" id="ProtNLM"/>
    </source>
</evidence>
<keyword evidence="2" id="KW-0472">Membrane</keyword>
<dbReference type="EMBL" id="CADCVU010000219">
    <property type="protein sequence ID" value="CAA9522089.1"/>
    <property type="molecule type" value="Genomic_DNA"/>
</dbReference>
<dbReference type="AlphaFoldDB" id="A0A6J4TFN5"/>
<sequence>MSDVSKGAPPASRPEATSATGEPEDGLGSPAPAPPGGLRDRIRSKPGLREVYRVGVFALGLLCIAAGIALAALPGPLTIPPILLGLYIWSTEFEFAHRFFEAFKAKGHEAWAHARKHPVSSAIVTAGGLVVGGVAIWAVSHFNLVDKAKDALF</sequence>